<protein>
    <recommendedName>
        <fullName evidence="3">Reverse transcriptase domain-containing protein</fullName>
    </recommendedName>
</protein>
<dbReference type="AlphaFoldDB" id="A0A9Q3FDM3"/>
<evidence type="ECO:0008006" key="3">
    <source>
        <dbReference type="Google" id="ProtNLM"/>
    </source>
</evidence>
<dbReference type="PANTHER" id="PTHR36688">
    <property type="entry name" value="ENDO/EXONUCLEASE/PHOSPHATASE DOMAIN-CONTAINING PROTEIN"/>
    <property type="match status" value="1"/>
</dbReference>
<name>A0A9Q3FDM3_9BASI</name>
<dbReference type="PANTHER" id="PTHR36688:SF1">
    <property type="entry name" value="ENDONUCLEASE_EXONUCLEASE_PHOSPHATASE DOMAIN-CONTAINING PROTEIN"/>
    <property type="match status" value="1"/>
</dbReference>
<proteinExistence type="predicted"/>
<dbReference type="InterPro" id="IPR052560">
    <property type="entry name" value="RdDP_mobile_element"/>
</dbReference>
<dbReference type="Proteomes" id="UP000765509">
    <property type="component" value="Unassembled WGS sequence"/>
</dbReference>
<dbReference type="EMBL" id="AVOT02041047">
    <property type="protein sequence ID" value="MBW0536317.1"/>
    <property type="molecule type" value="Genomic_DNA"/>
</dbReference>
<comment type="caution">
    <text evidence="1">The sequence shown here is derived from an EMBL/GenBank/DDBJ whole genome shotgun (WGS) entry which is preliminary data.</text>
</comment>
<dbReference type="OrthoDB" id="3049395at2759"/>
<accession>A0A9Q3FDM3</accession>
<keyword evidence="2" id="KW-1185">Reference proteome</keyword>
<reference evidence="1" key="1">
    <citation type="submission" date="2021-03" db="EMBL/GenBank/DDBJ databases">
        <title>Draft genome sequence of rust myrtle Austropuccinia psidii MF-1, a brazilian biotype.</title>
        <authorList>
            <person name="Quecine M.C."/>
            <person name="Pachon D.M.R."/>
            <person name="Bonatelli M.L."/>
            <person name="Correr F.H."/>
            <person name="Franceschini L.M."/>
            <person name="Leite T.F."/>
            <person name="Margarido G.R.A."/>
            <person name="Almeida C.A."/>
            <person name="Ferrarezi J.A."/>
            <person name="Labate C.A."/>
        </authorList>
    </citation>
    <scope>NUCLEOTIDE SEQUENCE</scope>
    <source>
        <strain evidence="1">MF-1</strain>
    </source>
</reference>
<gene>
    <name evidence="1" type="ORF">O181_076032</name>
</gene>
<evidence type="ECO:0000313" key="2">
    <source>
        <dbReference type="Proteomes" id="UP000765509"/>
    </source>
</evidence>
<sequence>MKKNLAPGKSGLLTAHLKHFVQTECTLQTTKELRHSKKWRYSSRAYAQPLDYSYVALPREDFPSWLLTPALQSLFKLMNHCLRLEKLPKLWGEELLISIEKPGLDPRKLSNTRDITLSCTDNKLLMTIIARHISYKLEMSNFFDCAQAGFRSGQEATAQVIALSEIIQRWRNAGLAT</sequence>
<evidence type="ECO:0000313" key="1">
    <source>
        <dbReference type="EMBL" id="MBW0536317.1"/>
    </source>
</evidence>
<organism evidence="1 2">
    <name type="scientific">Austropuccinia psidii MF-1</name>
    <dbReference type="NCBI Taxonomy" id="1389203"/>
    <lineage>
        <taxon>Eukaryota</taxon>
        <taxon>Fungi</taxon>
        <taxon>Dikarya</taxon>
        <taxon>Basidiomycota</taxon>
        <taxon>Pucciniomycotina</taxon>
        <taxon>Pucciniomycetes</taxon>
        <taxon>Pucciniales</taxon>
        <taxon>Sphaerophragmiaceae</taxon>
        <taxon>Austropuccinia</taxon>
    </lineage>
</organism>